<reference evidence="3" key="1">
    <citation type="submission" date="2022-11" db="UniProtKB">
        <authorList>
            <consortium name="WormBaseParasite"/>
        </authorList>
    </citation>
    <scope>IDENTIFICATION</scope>
</reference>
<dbReference type="AlphaFoldDB" id="A0A914WC86"/>
<keyword evidence="2" id="KW-1185">Reference proteome</keyword>
<accession>A0A914WC86</accession>
<proteinExistence type="predicted"/>
<evidence type="ECO:0000313" key="2">
    <source>
        <dbReference type="Proteomes" id="UP000887566"/>
    </source>
</evidence>
<evidence type="ECO:0000256" key="1">
    <source>
        <dbReference type="SAM" id="Phobius"/>
    </source>
</evidence>
<dbReference type="WBParaSite" id="PSAMB.scaffold3705size17174.g22252.t1">
    <property type="protein sequence ID" value="PSAMB.scaffold3705size17174.g22252.t1"/>
    <property type="gene ID" value="PSAMB.scaffold3705size17174.g22252"/>
</dbReference>
<name>A0A914WC86_9BILA</name>
<protein>
    <submittedName>
        <fullName evidence="3">G-protein coupled receptors family 1 profile domain-containing protein</fullName>
    </submittedName>
</protein>
<organism evidence="2 3">
    <name type="scientific">Plectus sambesii</name>
    <dbReference type="NCBI Taxonomy" id="2011161"/>
    <lineage>
        <taxon>Eukaryota</taxon>
        <taxon>Metazoa</taxon>
        <taxon>Ecdysozoa</taxon>
        <taxon>Nematoda</taxon>
        <taxon>Chromadorea</taxon>
        <taxon>Plectida</taxon>
        <taxon>Plectina</taxon>
        <taxon>Plectoidea</taxon>
        <taxon>Plectidae</taxon>
        <taxon>Plectus</taxon>
    </lineage>
</organism>
<keyword evidence="1" id="KW-0472">Membrane</keyword>
<evidence type="ECO:0000313" key="3">
    <source>
        <dbReference type="WBParaSite" id="PSAMB.scaffold3705size17174.g22252.t1"/>
    </source>
</evidence>
<keyword evidence="1" id="KW-0812">Transmembrane</keyword>
<keyword evidence="1" id="KW-1133">Transmembrane helix</keyword>
<dbReference type="Proteomes" id="UP000887566">
    <property type="component" value="Unplaced"/>
</dbReference>
<sequence length="109" mass="12084">MSQVNVTLTEQLYASTLLNYEYYMAIGGLAIFTNIIILIIFSCSSYLRVKYQLLIALAIGELINGVAFVLVGVTKQRLFQSMTSSTTRMRTIWSCATESYPGLLVLGAQ</sequence>
<feature type="transmembrane region" description="Helical" evidence="1">
    <location>
        <begin position="53"/>
        <end position="73"/>
    </location>
</feature>
<feature type="transmembrane region" description="Helical" evidence="1">
    <location>
        <begin position="20"/>
        <end position="41"/>
    </location>
</feature>